<accession>A0A0B6ZC98</accession>
<proteinExistence type="predicted"/>
<reference evidence="2" key="1">
    <citation type="submission" date="2014-12" db="EMBL/GenBank/DDBJ databases">
        <title>Insight into the proteome of Arion vulgaris.</title>
        <authorList>
            <person name="Aradska J."/>
            <person name="Bulat T."/>
            <person name="Smidak R."/>
            <person name="Sarate P."/>
            <person name="Gangsoo J."/>
            <person name="Sialana F."/>
            <person name="Bilban M."/>
            <person name="Lubec G."/>
        </authorList>
    </citation>
    <scope>NUCLEOTIDE SEQUENCE</scope>
    <source>
        <tissue evidence="2">Skin</tissue>
    </source>
</reference>
<name>A0A0B6ZC98_9EUPU</name>
<gene>
    <name evidence="2" type="primary">ORF57197</name>
</gene>
<feature type="transmembrane region" description="Helical" evidence="1">
    <location>
        <begin position="20"/>
        <end position="40"/>
    </location>
</feature>
<organism evidence="2">
    <name type="scientific">Arion vulgaris</name>
    <dbReference type="NCBI Taxonomy" id="1028688"/>
    <lineage>
        <taxon>Eukaryota</taxon>
        <taxon>Metazoa</taxon>
        <taxon>Spiralia</taxon>
        <taxon>Lophotrochozoa</taxon>
        <taxon>Mollusca</taxon>
        <taxon>Gastropoda</taxon>
        <taxon>Heterobranchia</taxon>
        <taxon>Euthyneura</taxon>
        <taxon>Panpulmonata</taxon>
        <taxon>Eupulmonata</taxon>
        <taxon>Stylommatophora</taxon>
        <taxon>Helicina</taxon>
        <taxon>Arionoidea</taxon>
        <taxon>Arionidae</taxon>
        <taxon>Arion</taxon>
    </lineage>
</organism>
<evidence type="ECO:0000256" key="1">
    <source>
        <dbReference type="SAM" id="Phobius"/>
    </source>
</evidence>
<keyword evidence="1" id="KW-0472">Membrane</keyword>
<keyword evidence="1" id="KW-0812">Transmembrane</keyword>
<feature type="non-terminal residue" evidence="2">
    <location>
        <position position="1"/>
    </location>
</feature>
<dbReference type="EMBL" id="HACG01019197">
    <property type="protein sequence ID" value="CEK66062.1"/>
    <property type="molecule type" value="Transcribed_RNA"/>
</dbReference>
<dbReference type="AlphaFoldDB" id="A0A0B6ZC98"/>
<sequence length="114" mass="13224">PTIDTQSDFGNYKLDIHSQYNIAQMYTIFVYNIALTFSVVKKILLKFIIEKHFLVSLLMETHSLLYPKIQACATKIMHRMAKLETIFRCTSFNAGRTVNIFRLKCEPVLFGVNN</sequence>
<keyword evidence="1" id="KW-1133">Transmembrane helix</keyword>
<evidence type="ECO:0000313" key="2">
    <source>
        <dbReference type="EMBL" id="CEK66062.1"/>
    </source>
</evidence>
<protein>
    <submittedName>
        <fullName evidence="2">Uncharacterized protein</fullName>
    </submittedName>
</protein>